<dbReference type="VEuPathDB" id="FungiDB:jhhlp_004930"/>
<comment type="caution">
    <text evidence="2">The sequence shown here is derived from an EMBL/GenBank/DDBJ whole genome shotgun (WGS) entry which is preliminary data.</text>
</comment>
<dbReference type="InParanoid" id="A0A2N3N820"/>
<dbReference type="AlphaFoldDB" id="A0A2N3N820"/>
<evidence type="ECO:0000256" key="1">
    <source>
        <dbReference type="SAM" id="MobiDB-lite"/>
    </source>
</evidence>
<accession>A0A2N3N820</accession>
<dbReference type="STRING" id="41688.A0A2N3N820"/>
<dbReference type="EMBL" id="NLAX01000095">
    <property type="protein sequence ID" value="PKS08544.1"/>
    <property type="molecule type" value="Genomic_DNA"/>
</dbReference>
<evidence type="ECO:0000313" key="2">
    <source>
        <dbReference type="EMBL" id="PKS08544.1"/>
    </source>
</evidence>
<protein>
    <submittedName>
        <fullName evidence="2">Uncharacterized protein</fullName>
    </submittedName>
</protein>
<dbReference type="Proteomes" id="UP000233524">
    <property type="component" value="Unassembled WGS sequence"/>
</dbReference>
<sequence length="139" mass="15749">MSNDEKQQQQNYEVDEASDEDNTSQERQPQALQKNRRRENDPPMHYRDPAEGKPGRERVRKTRIQDREKSDAEDSSLKIKIELDLEAEINLYARVKGDVTIGLLYDNISSTTAVKSAKGGPLASLAIIMISSIISSRFN</sequence>
<feature type="compositionally biased region" description="Basic and acidic residues" evidence="1">
    <location>
        <begin position="38"/>
        <end position="76"/>
    </location>
</feature>
<evidence type="ECO:0000313" key="3">
    <source>
        <dbReference type="Proteomes" id="UP000233524"/>
    </source>
</evidence>
<dbReference type="OrthoDB" id="2279190at2759"/>
<gene>
    <name evidence="2" type="ORF">jhhlp_004930</name>
</gene>
<feature type="region of interest" description="Disordered" evidence="1">
    <location>
        <begin position="1"/>
        <end position="76"/>
    </location>
</feature>
<name>A0A2N3N820_9PEZI</name>
<proteinExistence type="predicted"/>
<keyword evidence="3" id="KW-1185">Reference proteome</keyword>
<feature type="compositionally biased region" description="Acidic residues" evidence="1">
    <location>
        <begin position="13"/>
        <end position="23"/>
    </location>
</feature>
<organism evidence="2 3">
    <name type="scientific">Lomentospora prolificans</name>
    <dbReference type="NCBI Taxonomy" id="41688"/>
    <lineage>
        <taxon>Eukaryota</taxon>
        <taxon>Fungi</taxon>
        <taxon>Dikarya</taxon>
        <taxon>Ascomycota</taxon>
        <taxon>Pezizomycotina</taxon>
        <taxon>Sordariomycetes</taxon>
        <taxon>Hypocreomycetidae</taxon>
        <taxon>Microascales</taxon>
        <taxon>Microascaceae</taxon>
        <taxon>Lomentospora</taxon>
    </lineage>
</organism>
<reference evidence="2 3" key="1">
    <citation type="journal article" date="2017" name="G3 (Bethesda)">
        <title>First Draft Genome Sequence of the Pathogenic Fungus Lomentospora prolificans (Formerly Scedosporium prolificans).</title>
        <authorList>
            <person name="Luo R."/>
            <person name="Zimin A."/>
            <person name="Workman R."/>
            <person name="Fan Y."/>
            <person name="Pertea G."/>
            <person name="Grossman N."/>
            <person name="Wear M.P."/>
            <person name="Jia B."/>
            <person name="Miller H."/>
            <person name="Casadevall A."/>
            <person name="Timp W."/>
            <person name="Zhang S.X."/>
            <person name="Salzberg S.L."/>
        </authorList>
    </citation>
    <scope>NUCLEOTIDE SEQUENCE [LARGE SCALE GENOMIC DNA]</scope>
    <source>
        <strain evidence="2 3">JHH-5317</strain>
    </source>
</reference>